<dbReference type="Proteomes" id="UP000799766">
    <property type="component" value="Unassembled WGS sequence"/>
</dbReference>
<accession>A0A6A6P6E4</accession>
<evidence type="ECO:0000313" key="4">
    <source>
        <dbReference type="EMBL" id="KAF2459368.1"/>
    </source>
</evidence>
<sequence>MIKIEEFDDVFRFNPKYHHSSSIANAITNNRRALHKLFFDRLLNQLQVKGVELYPPHDNNSLRQLHRQIVQSQNALHFKQSLLFYLLKDCKAEQGQDPAEDFAKGCYLPPKYWVFMQGLWLLDHLQFEAATEYLTQPSLTATFPTDILSILLEHSSSTTTTAPASPDLALSFFHTISPPLTPHALLTNTFSHLCAASLSSAYFFLRSQPAHTHRSLLEVLITSALTTPQTAPSSAANQGTNTRAERGVELVDLPLTNEEEEWFEQFLLEGKGRGLHGARDTVMMRRVARGRVGKALEEGRHLAGRRIEGLSWEGVREGLGRGTGGRGELGMGEWVV</sequence>
<dbReference type="InterPro" id="IPR025151">
    <property type="entry name" value="ELYS_dom"/>
</dbReference>
<reference evidence="4" key="1">
    <citation type="journal article" date="2020" name="Stud. Mycol.">
        <title>101 Dothideomycetes genomes: a test case for predicting lifestyles and emergence of pathogens.</title>
        <authorList>
            <person name="Haridas S."/>
            <person name="Albert R."/>
            <person name="Binder M."/>
            <person name="Bloem J."/>
            <person name="Labutti K."/>
            <person name="Salamov A."/>
            <person name="Andreopoulos B."/>
            <person name="Baker S."/>
            <person name="Barry K."/>
            <person name="Bills G."/>
            <person name="Bluhm B."/>
            <person name="Cannon C."/>
            <person name="Castanera R."/>
            <person name="Culley D."/>
            <person name="Daum C."/>
            <person name="Ezra D."/>
            <person name="Gonzalez J."/>
            <person name="Henrissat B."/>
            <person name="Kuo A."/>
            <person name="Liang C."/>
            <person name="Lipzen A."/>
            <person name="Lutzoni F."/>
            <person name="Magnuson J."/>
            <person name="Mondo S."/>
            <person name="Nolan M."/>
            <person name="Ohm R."/>
            <person name="Pangilinan J."/>
            <person name="Park H.-J."/>
            <person name="Ramirez L."/>
            <person name="Alfaro M."/>
            <person name="Sun H."/>
            <person name="Tritt A."/>
            <person name="Yoshinaga Y."/>
            <person name="Zwiers L.-H."/>
            <person name="Turgeon B."/>
            <person name="Goodwin S."/>
            <person name="Spatafora J."/>
            <person name="Crous P."/>
            <person name="Grigoriev I."/>
        </authorList>
    </citation>
    <scope>NUCLEOTIDE SEQUENCE</scope>
    <source>
        <strain evidence="4">ATCC 16933</strain>
    </source>
</reference>
<protein>
    <submittedName>
        <fullName evidence="4">Nuclear pore complex assembly-domain-containing protein</fullName>
    </submittedName>
</protein>
<comment type="subcellular location">
    <subcellularLocation>
        <location evidence="1">Nucleus</location>
    </subcellularLocation>
</comment>
<dbReference type="Pfam" id="PF13934">
    <property type="entry name" value="ELYS"/>
    <property type="match status" value="1"/>
</dbReference>
<keyword evidence="2" id="KW-0539">Nucleus</keyword>
<organism evidence="4 5">
    <name type="scientific">Lineolata rhizophorae</name>
    <dbReference type="NCBI Taxonomy" id="578093"/>
    <lineage>
        <taxon>Eukaryota</taxon>
        <taxon>Fungi</taxon>
        <taxon>Dikarya</taxon>
        <taxon>Ascomycota</taxon>
        <taxon>Pezizomycotina</taxon>
        <taxon>Dothideomycetes</taxon>
        <taxon>Dothideomycetes incertae sedis</taxon>
        <taxon>Lineolatales</taxon>
        <taxon>Lineolataceae</taxon>
        <taxon>Lineolata</taxon>
    </lineage>
</organism>
<evidence type="ECO:0000313" key="5">
    <source>
        <dbReference type="Proteomes" id="UP000799766"/>
    </source>
</evidence>
<evidence type="ECO:0000256" key="1">
    <source>
        <dbReference type="ARBA" id="ARBA00004123"/>
    </source>
</evidence>
<dbReference type="EMBL" id="MU001675">
    <property type="protein sequence ID" value="KAF2459368.1"/>
    <property type="molecule type" value="Genomic_DNA"/>
</dbReference>
<dbReference type="GO" id="GO:0005634">
    <property type="term" value="C:nucleus"/>
    <property type="evidence" value="ECO:0007669"/>
    <property type="project" value="UniProtKB-SubCell"/>
</dbReference>
<evidence type="ECO:0000259" key="3">
    <source>
        <dbReference type="Pfam" id="PF13934"/>
    </source>
</evidence>
<keyword evidence="5" id="KW-1185">Reference proteome</keyword>
<feature type="domain" description="ELYS-like" evidence="3">
    <location>
        <begin position="36"/>
        <end position="269"/>
    </location>
</feature>
<proteinExistence type="predicted"/>
<gene>
    <name evidence="4" type="ORF">BDY21DRAFT_282402</name>
</gene>
<dbReference type="OrthoDB" id="20729at2759"/>
<evidence type="ECO:0000256" key="2">
    <source>
        <dbReference type="ARBA" id="ARBA00023242"/>
    </source>
</evidence>
<name>A0A6A6P6E4_9PEZI</name>
<dbReference type="AlphaFoldDB" id="A0A6A6P6E4"/>